<dbReference type="EMBL" id="KN847323">
    <property type="protein sequence ID" value="KIW50200.1"/>
    <property type="molecule type" value="Genomic_DNA"/>
</dbReference>
<evidence type="ECO:0000256" key="5">
    <source>
        <dbReference type="ARBA" id="ARBA00023125"/>
    </source>
</evidence>
<dbReference type="GO" id="GO:0000976">
    <property type="term" value="F:transcription cis-regulatory region binding"/>
    <property type="evidence" value="ECO:0007669"/>
    <property type="project" value="TreeGrafter"/>
</dbReference>
<dbReference type="SUPFAM" id="SSF57701">
    <property type="entry name" value="Zn2/Cys6 DNA-binding domain"/>
    <property type="match status" value="1"/>
</dbReference>
<dbReference type="GO" id="GO:0000981">
    <property type="term" value="F:DNA-binding transcription factor activity, RNA polymerase II-specific"/>
    <property type="evidence" value="ECO:0007669"/>
    <property type="project" value="InterPro"/>
</dbReference>
<reference evidence="13 14" key="1">
    <citation type="submission" date="2015-01" db="EMBL/GenBank/DDBJ databases">
        <title>The Genome Sequence of Exophiala xenobiotica CBS118157.</title>
        <authorList>
            <consortium name="The Broad Institute Genomics Platform"/>
            <person name="Cuomo C."/>
            <person name="de Hoog S."/>
            <person name="Gorbushina A."/>
            <person name="Stielow B."/>
            <person name="Teixiera M."/>
            <person name="Abouelleil A."/>
            <person name="Chapman S.B."/>
            <person name="Priest M."/>
            <person name="Young S.K."/>
            <person name="Wortman J."/>
            <person name="Nusbaum C."/>
            <person name="Birren B."/>
        </authorList>
    </citation>
    <scope>NUCLEOTIDE SEQUENCE [LARGE SCALE GENOMIC DNA]</scope>
    <source>
        <strain evidence="13 14">CBS 118157</strain>
    </source>
</reference>
<feature type="domain" description="Zn(2)-C6 fungal-type" evidence="12">
    <location>
        <begin position="22"/>
        <end position="54"/>
    </location>
</feature>
<dbReference type="CDD" id="cd12148">
    <property type="entry name" value="fungal_TF_MHR"/>
    <property type="match status" value="1"/>
</dbReference>
<dbReference type="Pfam" id="PF00172">
    <property type="entry name" value="Zn_clus"/>
    <property type="match status" value="1"/>
</dbReference>
<dbReference type="PANTHER" id="PTHR31845:SF34">
    <property type="entry name" value="TRANSCRIPTIONAL ACTIVATOR OF PROTEASES PRTT"/>
    <property type="match status" value="1"/>
</dbReference>
<keyword evidence="5" id="KW-0238">DNA-binding</keyword>
<feature type="compositionally biased region" description="Polar residues" evidence="11">
    <location>
        <begin position="619"/>
        <end position="638"/>
    </location>
</feature>
<dbReference type="PROSITE" id="PS50048">
    <property type="entry name" value="ZN2_CY6_FUNGAL_2"/>
    <property type="match status" value="1"/>
</dbReference>
<evidence type="ECO:0000256" key="4">
    <source>
        <dbReference type="ARBA" id="ARBA00023015"/>
    </source>
</evidence>
<feature type="region of interest" description="Disordered" evidence="11">
    <location>
        <begin position="442"/>
        <end position="462"/>
    </location>
</feature>
<feature type="region of interest" description="Disordered" evidence="11">
    <location>
        <begin position="616"/>
        <end position="638"/>
    </location>
</feature>
<keyword evidence="3" id="KW-0862">Zinc</keyword>
<keyword evidence="14" id="KW-1185">Reference proteome</keyword>
<dbReference type="InterPro" id="IPR001138">
    <property type="entry name" value="Zn2Cys6_DnaBD"/>
</dbReference>
<evidence type="ECO:0000256" key="3">
    <source>
        <dbReference type="ARBA" id="ARBA00022833"/>
    </source>
</evidence>
<evidence type="ECO:0000256" key="7">
    <source>
        <dbReference type="ARBA" id="ARBA00023242"/>
    </source>
</evidence>
<keyword evidence="6" id="KW-0804">Transcription</keyword>
<evidence type="ECO:0000313" key="13">
    <source>
        <dbReference type="EMBL" id="KIW50200.1"/>
    </source>
</evidence>
<dbReference type="PROSITE" id="PS00463">
    <property type="entry name" value="ZN2_CY6_FUNGAL_1"/>
    <property type="match status" value="1"/>
</dbReference>
<dbReference type="Gene3D" id="4.10.240.10">
    <property type="entry name" value="Zn(2)-C6 fungal-type DNA-binding domain"/>
    <property type="match status" value="1"/>
</dbReference>
<evidence type="ECO:0000256" key="8">
    <source>
        <dbReference type="ARBA" id="ARBA00038134"/>
    </source>
</evidence>
<dbReference type="Proteomes" id="UP000054342">
    <property type="component" value="Unassembled WGS sequence"/>
</dbReference>
<dbReference type="RefSeq" id="XP_013310785.1">
    <property type="nucleotide sequence ID" value="XM_013455331.1"/>
</dbReference>
<dbReference type="GeneID" id="25333720"/>
<evidence type="ECO:0000256" key="1">
    <source>
        <dbReference type="ARBA" id="ARBA00004123"/>
    </source>
</evidence>
<evidence type="ECO:0000256" key="11">
    <source>
        <dbReference type="SAM" id="MobiDB-lite"/>
    </source>
</evidence>
<dbReference type="InterPro" id="IPR051089">
    <property type="entry name" value="prtT"/>
</dbReference>
<keyword evidence="4" id="KW-0805">Transcription regulation</keyword>
<dbReference type="GO" id="GO:0008270">
    <property type="term" value="F:zinc ion binding"/>
    <property type="evidence" value="ECO:0007669"/>
    <property type="project" value="InterPro"/>
</dbReference>
<proteinExistence type="inferred from homology"/>
<dbReference type="STRING" id="348802.A0A0D2E626"/>
<comment type="similarity">
    <text evidence="8">Belongs to the prtT family.</text>
</comment>
<evidence type="ECO:0000256" key="10">
    <source>
        <dbReference type="ARBA" id="ARBA00042461"/>
    </source>
</evidence>
<keyword evidence="2" id="KW-0479">Metal-binding</keyword>
<dbReference type="InterPro" id="IPR036864">
    <property type="entry name" value="Zn2-C6_fun-type_DNA-bd_sf"/>
</dbReference>
<keyword evidence="7" id="KW-0539">Nucleus</keyword>
<comment type="subcellular location">
    <subcellularLocation>
        <location evidence="1">Nucleus</location>
    </subcellularLocation>
</comment>
<organism evidence="13 14">
    <name type="scientific">Exophiala xenobiotica</name>
    <dbReference type="NCBI Taxonomy" id="348802"/>
    <lineage>
        <taxon>Eukaryota</taxon>
        <taxon>Fungi</taxon>
        <taxon>Dikarya</taxon>
        <taxon>Ascomycota</taxon>
        <taxon>Pezizomycotina</taxon>
        <taxon>Eurotiomycetes</taxon>
        <taxon>Chaetothyriomycetidae</taxon>
        <taxon>Chaetothyriales</taxon>
        <taxon>Herpotrichiellaceae</taxon>
        <taxon>Exophiala</taxon>
    </lineage>
</organism>
<feature type="compositionally biased region" description="Polar residues" evidence="11">
    <location>
        <begin position="445"/>
        <end position="454"/>
    </location>
</feature>
<evidence type="ECO:0000256" key="6">
    <source>
        <dbReference type="ARBA" id="ARBA00023163"/>
    </source>
</evidence>
<name>A0A0D2E626_9EURO</name>
<protein>
    <recommendedName>
        <fullName evidence="9">Transcriptional activator of proteases prtT</fullName>
    </recommendedName>
    <alternativeName>
        <fullName evidence="10">Zn(2)-C6 zinc finger-containing protein prtT</fullName>
    </alternativeName>
</protein>
<accession>A0A0D2E626</accession>
<dbReference type="AlphaFoldDB" id="A0A0D2E626"/>
<feature type="region of interest" description="Disordered" evidence="11">
    <location>
        <begin position="568"/>
        <end position="593"/>
    </location>
</feature>
<evidence type="ECO:0000313" key="14">
    <source>
        <dbReference type="Proteomes" id="UP000054342"/>
    </source>
</evidence>
<dbReference type="OrthoDB" id="2595934at2759"/>
<dbReference type="GO" id="GO:0005634">
    <property type="term" value="C:nucleus"/>
    <property type="evidence" value="ECO:0007669"/>
    <property type="project" value="UniProtKB-SubCell"/>
</dbReference>
<evidence type="ECO:0000256" key="2">
    <source>
        <dbReference type="ARBA" id="ARBA00022723"/>
    </source>
</evidence>
<sequence>MSGLSPIQRESLATKPRRRILSCNSCRRLKSRCEYDVRFNSCHRCHKLRINCSLKREGLPEGPIEVSHDNKNLENHDRLARLEFSVAETKHSVDKILNFLQEHIKGSPEPLNDLFGQNASGEKGPSGSEDPSNMPDFPPLARVQNGLNESAPILMVRQYRSSTRRLYKEPGKDIITKQILSEDIANRLFSKFVSRLGHIIQIKLNEDITSEQSVRRSSPLLYAVCCLNGLRFCDQPDLINTSDHRQLYEEVRDMLGQVVLASPLPVEELYALLIMSTFEAAPRPAYEYIESWLLSGICAQQAISSINFVQILGNLTMGRHQSKDKQYLSLWNNICLVNLRFAVGTGKPTTIPWEYIQHCPSILNHPQASIEDGIILAEILLLSVLCEKPRSSLLLDRDGQSRDLAAWEQRWAHLLTSPKATLLKFCREFAYLLLAMRTLERHRSQNSPKGQKQSAPDGADANVNVDMDDSGLPIDTFQSYARDHALSMAQIFLEMSASLVEELPKFHLISIAYCLLVLSDCTECLRNALREDIAQTIDDVCRHYSRATHDLPAAMSVAMEKLKLGQGQILPPRPTRHPTKTRTSTPSFRPDQAPVFRGNPDQFFTVPMEGRALAPLEGSSLTNGNPTSSTSDAGQFSHMNGTDDDILFAALPTVEDFFENWMIGVGNQDTEFTFLE</sequence>
<evidence type="ECO:0000259" key="12">
    <source>
        <dbReference type="PROSITE" id="PS50048"/>
    </source>
</evidence>
<gene>
    <name evidence="13" type="ORF">PV05_11812</name>
</gene>
<evidence type="ECO:0000256" key="9">
    <source>
        <dbReference type="ARBA" id="ARBA00041135"/>
    </source>
</evidence>
<feature type="region of interest" description="Disordered" evidence="11">
    <location>
        <begin position="108"/>
        <end position="136"/>
    </location>
</feature>
<dbReference type="PANTHER" id="PTHR31845">
    <property type="entry name" value="FINGER DOMAIN PROTEIN, PUTATIVE-RELATED"/>
    <property type="match status" value="1"/>
</dbReference>